<accession>A0A7V5P0D2</accession>
<dbReference type="Gene3D" id="1.10.1130.10">
    <property type="entry name" value="Flavocytochrome C3, Chain A"/>
    <property type="match status" value="1"/>
</dbReference>
<dbReference type="EMBL" id="DROK01000162">
    <property type="protein sequence ID" value="HHI97342.1"/>
    <property type="molecule type" value="Genomic_DNA"/>
</dbReference>
<reference evidence="2" key="1">
    <citation type="journal article" date="2020" name="mSystems">
        <title>Genome- and Community-Level Interaction Insights into Carbon Utilization and Element Cycling Functions of Hydrothermarchaeota in Hydrothermal Sediment.</title>
        <authorList>
            <person name="Zhou Z."/>
            <person name="Liu Y."/>
            <person name="Xu W."/>
            <person name="Pan J."/>
            <person name="Luo Z.H."/>
            <person name="Li M."/>
        </authorList>
    </citation>
    <scope>NUCLEOTIDE SEQUENCE [LARGE SCALE GENOMIC DNA]</scope>
    <source>
        <strain evidence="2">HyVt-533</strain>
    </source>
</reference>
<organism evidence="2">
    <name type="scientific">Thermodesulfatator atlanticus</name>
    <dbReference type="NCBI Taxonomy" id="501497"/>
    <lineage>
        <taxon>Bacteria</taxon>
        <taxon>Pseudomonadati</taxon>
        <taxon>Thermodesulfobacteriota</taxon>
        <taxon>Thermodesulfobacteria</taxon>
        <taxon>Thermodesulfobacteriales</taxon>
        <taxon>Thermodesulfatatoraceae</taxon>
        <taxon>Thermodesulfatator</taxon>
    </lineage>
</organism>
<proteinExistence type="predicted"/>
<dbReference type="Proteomes" id="UP000886101">
    <property type="component" value="Unassembled WGS sequence"/>
</dbReference>
<gene>
    <name evidence="2" type="ORF">ENJ96_05760</name>
</gene>
<evidence type="ECO:0000259" key="1">
    <source>
        <dbReference type="Pfam" id="PF13435"/>
    </source>
</evidence>
<dbReference type="InterPro" id="IPR023155">
    <property type="entry name" value="Cyt_c-552/4"/>
</dbReference>
<feature type="domain" description="Cytochrome c-552/4" evidence="1">
    <location>
        <begin position="30"/>
        <end position="103"/>
    </location>
</feature>
<sequence>MLRFWLFLGLCFWIFTTSGWAAKRYVGSQVCADCHAEEYQSYQKYAKKAHSFAAVKKMSDHLAPAELRRCYRCHTTGYGEPGGFVDEKTTPALKNVGCEACHGPGSAHVESEDPKDIRGTGEQIRKVCVRCHTKERVEAFRFRPLLYGGAH</sequence>
<dbReference type="SUPFAM" id="SSF48695">
    <property type="entry name" value="Multiheme cytochromes"/>
    <property type="match status" value="1"/>
</dbReference>
<evidence type="ECO:0000313" key="2">
    <source>
        <dbReference type="EMBL" id="HHI97342.1"/>
    </source>
</evidence>
<protein>
    <submittedName>
        <fullName evidence="2">Cytochrome C</fullName>
    </submittedName>
</protein>
<dbReference type="InterPro" id="IPR036280">
    <property type="entry name" value="Multihaem_cyt_sf"/>
</dbReference>
<dbReference type="AlphaFoldDB" id="A0A7V5P0D2"/>
<dbReference type="Pfam" id="PF13435">
    <property type="entry name" value="Cytochrome_C554"/>
    <property type="match status" value="1"/>
</dbReference>
<name>A0A7V5P0D2_9BACT</name>
<comment type="caution">
    <text evidence="2">The sequence shown here is derived from an EMBL/GenBank/DDBJ whole genome shotgun (WGS) entry which is preliminary data.</text>
</comment>